<accession>A0AAD8AKS8</accession>
<sequence>FIKDILTLLRECALDGLDLDWEFPAWQSDKYERVHFTQLLMEIREELERRHSKLILSVAVAAPQPIIDASYDVSYMAQYVDYVNVMTYDFHFYTTYLPMTGYNAPLYKSANETGYFATLNTNWSISYWQSKGMPKEKIVVGLPTYGHSFTLINENNHGNGAPASGFGTFGDKGFISYPEACRFVSEGSDCVFDRDSRVPYAFKGTEWISYDDEKSLAYKAWYVLNGSYGGAMIWSLNMDDFKGECSTTDQKWFPLITKVKMVLEDNSLQEIEMRLTKALNI</sequence>
<dbReference type="SUPFAM" id="SSF54556">
    <property type="entry name" value="Chitinase insertion domain"/>
    <property type="match status" value="1"/>
</dbReference>
<dbReference type="EMBL" id="JASPKZ010000040">
    <property type="protein sequence ID" value="KAJ9600933.1"/>
    <property type="molecule type" value="Genomic_DNA"/>
</dbReference>
<dbReference type="Proteomes" id="UP001233999">
    <property type="component" value="Unassembled WGS sequence"/>
</dbReference>
<dbReference type="GO" id="GO:0004568">
    <property type="term" value="F:chitinase activity"/>
    <property type="evidence" value="ECO:0007669"/>
    <property type="project" value="UniProtKB-ARBA"/>
</dbReference>
<dbReference type="AlphaFoldDB" id="A0AAD8AKS8"/>
<feature type="non-terminal residue" evidence="8">
    <location>
        <position position="1"/>
    </location>
</feature>
<dbReference type="InterPro" id="IPR001579">
    <property type="entry name" value="Glyco_hydro_18_chit_AS"/>
</dbReference>
<dbReference type="GO" id="GO:0006032">
    <property type="term" value="P:chitin catabolic process"/>
    <property type="evidence" value="ECO:0007669"/>
    <property type="project" value="TreeGrafter"/>
</dbReference>
<dbReference type="GO" id="GO:0005576">
    <property type="term" value="C:extracellular region"/>
    <property type="evidence" value="ECO:0007669"/>
    <property type="project" value="TreeGrafter"/>
</dbReference>
<evidence type="ECO:0000313" key="9">
    <source>
        <dbReference type="Proteomes" id="UP001233999"/>
    </source>
</evidence>
<dbReference type="InterPro" id="IPR050314">
    <property type="entry name" value="Glycosyl_Hydrlase_18"/>
</dbReference>
<protein>
    <recommendedName>
        <fullName evidence="7">GH18 domain-containing protein</fullName>
    </recommendedName>
</protein>
<feature type="domain" description="GH18" evidence="7">
    <location>
        <begin position="1"/>
        <end position="266"/>
    </location>
</feature>
<dbReference type="InterPro" id="IPR017853">
    <property type="entry name" value="GH"/>
</dbReference>
<keyword evidence="9" id="KW-1185">Reference proteome</keyword>
<dbReference type="PROSITE" id="PS01095">
    <property type="entry name" value="GH18_1"/>
    <property type="match status" value="1"/>
</dbReference>
<dbReference type="InterPro" id="IPR011583">
    <property type="entry name" value="Chitinase_II/V-like_cat"/>
</dbReference>
<dbReference type="GO" id="GO:0008061">
    <property type="term" value="F:chitin binding"/>
    <property type="evidence" value="ECO:0007669"/>
    <property type="project" value="InterPro"/>
</dbReference>
<dbReference type="SUPFAM" id="SSF51445">
    <property type="entry name" value="(Trans)glycosidases"/>
    <property type="match status" value="1"/>
</dbReference>
<dbReference type="PANTHER" id="PTHR11177:SF390">
    <property type="entry name" value="CHITINASE 11"/>
    <property type="match status" value="1"/>
</dbReference>
<evidence type="ECO:0000259" key="7">
    <source>
        <dbReference type="PROSITE" id="PS51910"/>
    </source>
</evidence>
<dbReference type="PANTHER" id="PTHR11177">
    <property type="entry name" value="CHITINASE"/>
    <property type="match status" value="1"/>
</dbReference>
<comment type="similarity">
    <text evidence="6">Belongs to the glycosyl hydrolase 18 family.</text>
</comment>
<comment type="caution">
    <text evidence="8">The sequence shown here is derived from an EMBL/GenBank/DDBJ whole genome shotgun (WGS) entry which is preliminary data.</text>
</comment>
<evidence type="ECO:0000256" key="1">
    <source>
        <dbReference type="ARBA" id="ARBA00022729"/>
    </source>
</evidence>
<reference evidence="8" key="1">
    <citation type="journal article" date="2023" name="IScience">
        <title>Live-bearing cockroach genome reveals convergent evolutionary mechanisms linked to viviparity in insects and beyond.</title>
        <authorList>
            <person name="Fouks B."/>
            <person name="Harrison M.C."/>
            <person name="Mikhailova A.A."/>
            <person name="Marchal E."/>
            <person name="English S."/>
            <person name="Carruthers M."/>
            <person name="Jennings E.C."/>
            <person name="Chiamaka E.L."/>
            <person name="Frigard R.A."/>
            <person name="Pippel M."/>
            <person name="Attardo G.M."/>
            <person name="Benoit J.B."/>
            <person name="Bornberg-Bauer E."/>
            <person name="Tobe S.S."/>
        </authorList>
    </citation>
    <scope>NUCLEOTIDE SEQUENCE</scope>
    <source>
        <strain evidence="8">Stay&amp;Tobe</strain>
    </source>
</reference>
<dbReference type="FunFam" id="3.10.50.10:FF:000003">
    <property type="entry name" value="Class V chitinase CHIT5b"/>
    <property type="match status" value="1"/>
</dbReference>
<evidence type="ECO:0000256" key="3">
    <source>
        <dbReference type="ARBA" id="ARBA00023180"/>
    </source>
</evidence>
<evidence type="ECO:0000256" key="6">
    <source>
        <dbReference type="RuleBase" id="RU004453"/>
    </source>
</evidence>
<evidence type="ECO:0000313" key="8">
    <source>
        <dbReference type="EMBL" id="KAJ9600933.1"/>
    </source>
</evidence>
<dbReference type="PROSITE" id="PS51910">
    <property type="entry name" value="GH18_2"/>
    <property type="match status" value="1"/>
</dbReference>
<dbReference type="SMART" id="SM00636">
    <property type="entry name" value="Glyco_18"/>
    <property type="match status" value="1"/>
</dbReference>
<dbReference type="Gene3D" id="3.20.20.80">
    <property type="entry name" value="Glycosidases"/>
    <property type="match status" value="1"/>
</dbReference>
<evidence type="ECO:0000256" key="5">
    <source>
        <dbReference type="RuleBase" id="RU000489"/>
    </source>
</evidence>
<dbReference type="Gene3D" id="3.10.50.10">
    <property type="match status" value="1"/>
</dbReference>
<reference evidence="8" key="2">
    <citation type="submission" date="2023-05" db="EMBL/GenBank/DDBJ databases">
        <authorList>
            <person name="Fouks B."/>
        </authorList>
    </citation>
    <scope>NUCLEOTIDE SEQUENCE</scope>
    <source>
        <strain evidence="8">Stay&amp;Tobe</strain>
        <tissue evidence="8">Testes</tissue>
    </source>
</reference>
<dbReference type="Pfam" id="PF00704">
    <property type="entry name" value="Glyco_hydro_18"/>
    <property type="match status" value="1"/>
</dbReference>
<gene>
    <name evidence="8" type="ORF">L9F63_000880</name>
</gene>
<keyword evidence="2 5" id="KW-0378">Hydrolase</keyword>
<dbReference type="InterPro" id="IPR029070">
    <property type="entry name" value="Chitinase_insertion_sf"/>
</dbReference>
<evidence type="ECO:0000256" key="4">
    <source>
        <dbReference type="ARBA" id="ARBA00023295"/>
    </source>
</evidence>
<dbReference type="GO" id="GO:0005975">
    <property type="term" value="P:carbohydrate metabolic process"/>
    <property type="evidence" value="ECO:0007669"/>
    <property type="project" value="InterPro"/>
</dbReference>
<keyword evidence="1" id="KW-0732">Signal</keyword>
<organism evidence="8 9">
    <name type="scientific">Diploptera punctata</name>
    <name type="common">Pacific beetle cockroach</name>
    <dbReference type="NCBI Taxonomy" id="6984"/>
    <lineage>
        <taxon>Eukaryota</taxon>
        <taxon>Metazoa</taxon>
        <taxon>Ecdysozoa</taxon>
        <taxon>Arthropoda</taxon>
        <taxon>Hexapoda</taxon>
        <taxon>Insecta</taxon>
        <taxon>Pterygota</taxon>
        <taxon>Neoptera</taxon>
        <taxon>Polyneoptera</taxon>
        <taxon>Dictyoptera</taxon>
        <taxon>Blattodea</taxon>
        <taxon>Blaberoidea</taxon>
        <taxon>Blaberidae</taxon>
        <taxon>Diplopterinae</taxon>
        <taxon>Diploptera</taxon>
    </lineage>
</organism>
<dbReference type="InterPro" id="IPR001223">
    <property type="entry name" value="Glyco_hydro18_cat"/>
</dbReference>
<name>A0AAD8AKS8_DIPPU</name>
<proteinExistence type="inferred from homology"/>
<evidence type="ECO:0000256" key="2">
    <source>
        <dbReference type="ARBA" id="ARBA00022801"/>
    </source>
</evidence>
<keyword evidence="3" id="KW-0325">Glycoprotein</keyword>
<keyword evidence="4 5" id="KW-0326">Glycosidase</keyword>